<accession>A0AAD9ZEA5</accession>
<dbReference type="CDD" id="cd00403">
    <property type="entry name" value="Ribosomal_L1"/>
    <property type="match status" value="1"/>
</dbReference>
<dbReference type="InterPro" id="IPR016095">
    <property type="entry name" value="Ribosomal_uL1_3-a/b-sand"/>
</dbReference>
<proteinExistence type="predicted"/>
<dbReference type="Pfam" id="PF00687">
    <property type="entry name" value="Ribosomal_L1"/>
    <property type="match status" value="1"/>
</dbReference>
<evidence type="ECO:0008006" key="4">
    <source>
        <dbReference type="Google" id="ProtNLM"/>
    </source>
</evidence>
<evidence type="ECO:0000313" key="2">
    <source>
        <dbReference type="EMBL" id="KAK3176510.1"/>
    </source>
</evidence>
<organism evidence="2 3">
    <name type="scientific">Lepraria neglecta</name>
    <dbReference type="NCBI Taxonomy" id="209136"/>
    <lineage>
        <taxon>Eukaryota</taxon>
        <taxon>Fungi</taxon>
        <taxon>Dikarya</taxon>
        <taxon>Ascomycota</taxon>
        <taxon>Pezizomycotina</taxon>
        <taxon>Lecanoromycetes</taxon>
        <taxon>OSLEUM clade</taxon>
        <taxon>Lecanoromycetidae</taxon>
        <taxon>Lecanorales</taxon>
        <taxon>Lecanorineae</taxon>
        <taxon>Stereocaulaceae</taxon>
        <taxon>Lepraria</taxon>
    </lineage>
</organism>
<evidence type="ECO:0000256" key="1">
    <source>
        <dbReference type="SAM" id="MobiDB-lite"/>
    </source>
</evidence>
<dbReference type="InterPro" id="IPR028364">
    <property type="entry name" value="Ribosomal_uL1/biogenesis"/>
</dbReference>
<dbReference type="Gene3D" id="3.40.50.790">
    <property type="match status" value="1"/>
</dbReference>
<feature type="compositionally biased region" description="Basic and acidic residues" evidence="1">
    <location>
        <begin position="411"/>
        <end position="420"/>
    </location>
</feature>
<dbReference type="Proteomes" id="UP001276659">
    <property type="component" value="Unassembled WGS sequence"/>
</dbReference>
<protein>
    <recommendedName>
        <fullName evidence="4">Ribosomal protein L1</fullName>
    </recommendedName>
</protein>
<comment type="caution">
    <text evidence="2">The sequence shown here is derived from an EMBL/GenBank/DDBJ whole genome shotgun (WGS) entry which is preliminary data.</text>
</comment>
<dbReference type="InterPro" id="IPR023674">
    <property type="entry name" value="Ribosomal_uL1-like"/>
</dbReference>
<sequence length="432" mass="47797">MAPESTALTTKVESGSPYQLDQAQTLRASSALLKHIKTLAQQKEASSSTKNLLTTDPTSPDNFPSEVEPIWLVLSAKKFITDKQQLKPRKVLLPHTLNTSPNTSICLITPDPQRQFKDAIAHPSFPPALAKRITRVISVKKLEAKYHSFESKRQLRDSYDIFLADDRIISYLAKILGKTFYKTTPKRPIPVNLQPPKPREKQNAALPSTKPKKEPTDPKSLIAPPLIAKEIERTLSTAQIHLHPSTTTSVKVGLASFMPEQVAANVEAVVAGLMDKLIAWRNVRAVHIKGPNTMALPVWLAEELWTDEGMILEEDEAAEAKVKAAQKGKRDGGALEGPMDGGEEVLVKGTKRKEIDGAPTEETGAESRRKKAKRLVDEEMSKEMKERREKLRQQKAEARAMIEGKGVVKSKGVDGEEPVKNKKKSKKAIEAV</sequence>
<gene>
    <name evidence="2" type="ORF">OEA41_007833</name>
</gene>
<evidence type="ECO:0000313" key="3">
    <source>
        <dbReference type="Proteomes" id="UP001276659"/>
    </source>
</evidence>
<dbReference type="EMBL" id="JASNWA010000004">
    <property type="protein sequence ID" value="KAK3176510.1"/>
    <property type="molecule type" value="Genomic_DNA"/>
</dbReference>
<feature type="region of interest" description="Disordered" evidence="1">
    <location>
        <begin position="327"/>
        <end position="432"/>
    </location>
</feature>
<dbReference type="AlphaFoldDB" id="A0AAD9ZEA5"/>
<feature type="region of interest" description="Disordered" evidence="1">
    <location>
        <begin position="186"/>
        <end position="220"/>
    </location>
</feature>
<feature type="compositionally biased region" description="Basic and acidic residues" evidence="1">
    <location>
        <begin position="374"/>
        <end position="402"/>
    </location>
</feature>
<keyword evidence="3" id="KW-1185">Reference proteome</keyword>
<name>A0AAD9ZEA5_9LECA</name>
<reference evidence="2" key="1">
    <citation type="submission" date="2022-11" db="EMBL/GenBank/DDBJ databases">
        <title>Chromosomal genome sequence assembly and mating type (MAT) locus characterization of the leprose asexual lichenized fungus Lepraria neglecta (Nyl.) Erichsen.</title>
        <authorList>
            <person name="Allen J.L."/>
            <person name="Pfeffer B."/>
        </authorList>
    </citation>
    <scope>NUCLEOTIDE SEQUENCE</scope>
    <source>
        <strain evidence="2">Allen 5258</strain>
    </source>
</reference>
<dbReference type="SUPFAM" id="SSF56808">
    <property type="entry name" value="Ribosomal protein L1"/>
    <property type="match status" value="1"/>
</dbReference>